<evidence type="ECO:0000256" key="1">
    <source>
        <dbReference type="SAM" id="MobiDB-lite"/>
    </source>
</evidence>
<comment type="caution">
    <text evidence="2">The sequence shown here is derived from an EMBL/GenBank/DDBJ whole genome shotgun (WGS) entry which is preliminary data.</text>
</comment>
<dbReference type="EMBL" id="JARKIF010000004">
    <property type="protein sequence ID" value="KAJ7642229.1"/>
    <property type="molecule type" value="Genomic_DNA"/>
</dbReference>
<dbReference type="AlphaFoldDB" id="A0AAD7FXE9"/>
<organism evidence="2 3">
    <name type="scientific">Roridomyces roridus</name>
    <dbReference type="NCBI Taxonomy" id="1738132"/>
    <lineage>
        <taxon>Eukaryota</taxon>
        <taxon>Fungi</taxon>
        <taxon>Dikarya</taxon>
        <taxon>Basidiomycota</taxon>
        <taxon>Agaricomycotina</taxon>
        <taxon>Agaricomycetes</taxon>
        <taxon>Agaricomycetidae</taxon>
        <taxon>Agaricales</taxon>
        <taxon>Marasmiineae</taxon>
        <taxon>Mycenaceae</taxon>
        <taxon>Roridomyces</taxon>
    </lineage>
</organism>
<accession>A0AAD7FXE9</accession>
<name>A0AAD7FXE9_9AGAR</name>
<feature type="region of interest" description="Disordered" evidence="1">
    <location>
        <begin position="113"/>
        <end position="162"/>
    </location>
</feature>
<sequence>MPKVHHEKLACRGAERLEMEFVRRFVREHARQWHSRRLRFNLGGFLGFASVVDDLQELDEVGDLAEAGIEDPKITVIRSPTVFGRQAINAASGDETGRAWRYFRGRELEDSTAGAERQRATEFGSADVIALNGTDPDSGKTNSYRVGAGPESEDARSECRVP</sequence>
<feature type="compositionally biased region" description="Basic and acidic residues" evidence="1">
    <location>
        <begin position="153"/>
        <end position="162"/>
    </location>
</feature>
<proteinExistence type="predicted"/>
<dbReference type="Proteomes" id="UP001221142">
    <property type="component" value="Unassembled WGS sequence"/>
</dbReference>
<gene>
    <name evidence="2" type="ORF">FB45DRAFT_1000572</name>
</gene>
<evidence type="ECO:0000313" key="3">
    <source>
        <dbReference type="Proteomes" id="UP001221142"/>
    </source>
</evidence>
<evidence type="ECO:0000313" key="2">
    <source>
        <dbReference type="EMBL" id="KAJ7642229.1"/>
    </source>
</evidence>
<protein>
    <submittedName>
        <fullName evidence="2">Uncharacterized protein</fullName>
    </submittedName>
</protein>
<keyword evidence="3" id="KW-1185">Reference proteome</keyword>
<reference evidence="2" key="1">
    <citation type="submission" date="2023-03" db="EMBL/GenBank/DDBJ databases">
        <title>Massive genome expansion in bonnet fungi (Mycena s.s.) driven by repeated elements and novel gene families across ecological guilds.</title>
        <authorList>
            <consortium name="Lawrence Berkeley National Laboratory"/>
            <person name="Harder C.B."/>
            <person name="Miyauchi S."/>
            <person name="Viragh M."/>
            <person name="Kuo A."/>
            <person name="Thoen E."/>
            <person name="Andreopoulos B."/>
            <person name="Lu D."/>
            <person name="Skrede I."/>
            <person name="Drula E."/>
            <person name="Henrissat B."/>
            <person name="Morin E."/>
            <person name="Kohler A."/>
            <person name="Barry K."/>
            <person name="LaButti K."/>
            <person name="Morin E."/>
            <person name="Salamov A."/>
            <person name="Lipzen A."/>
            <person name="Mereny Z."/>
            <person name="Hegedus B."/>
            <person name="Baldrian P."/>
            <person name="Stursova M."/>
            <person name="Weitz H."/>
            <person name="Taylor A."/>
            <person name="Grigoriev I.V."/>
            <person name="Nagy L.G."/>
            <person name="Martin F."/>
            <person name="Kauserud H."/>
        </authorList>
    </citation>
    <scope>NUCLEOTIDE SEQUENCE</scope>
    <source>
        <strain evidence="2">9284</strain>
    </source>
</reference>